<dbReference type="Proteomes" id="UP001560685">
    <property type="component" value="Unassembled WGS sequence"/>
</dbReference>
<dbReference type="RefSeq" id="WP_369312303.1">
    <property type="nucleotide sequence ID" value="NZ_JBEHZE010000001.1"/>
</dbReference>
<organism evidence="2 3">
    <name type="scientific">Hyphococcus lacteus</name>
    <dbReference type="NCBI Taxonomy" id="3143536"/>
    <lineage>
        <taxon>Bacteria</taxon>
        <taxon>Pseudomonadati</taxon>
        <taxon>Pseudomonadota</taxon>
        <taxon>Alphaproteobacteria</taxon>
        <taxon>Parvularculales</taxon>
        <taxon>Parvularculaceae</taxon>
        <taxon>Hyphococcus</taxon>
    </lineage>
</organism>
<dbReference type="InterPro" id="IPR010295">
    <property type="entry name" value="DUF898"/>
</dbReference>
<reference evidence="2 3" key="1">
    <citation type="submission" date="2024-05" db="EMBL/GenBank/DDBJ databases">
        <title>Three bacterial strains, DH-69, EH-24, and ECK-19 isolated from coastal sediments.</title>
        <authorList>
            <person name="Ye Y.-Q."/>
            <person name="Du Z.-J."/>
        </authorList>
    </citation>
    <scope>NUCLEOTIDE SEQUENCE [LARGE SCALE GENOMIC DNA]</scope>
    <source>
        <strain evidence="2 3">ECK-19</strain>
    </source>
</reference>
<accession>A0ABV3Z0Q9</accession>
<keyword evidence="1" id="KW-0472">Membrane</keyword>
<sequence length="376" mass="42151">MSKTNFETPPTASVGATMRDDLTVRNVSRIGPVLWIGFYTSMLNLFTLTLFRFWGRTHFRRRLWSDTSVGGEPLEYTGRGLELFVGFVIAIFTLMLPFVGIVFAIQFFIGPETVYLAAVPLLLYAFLFFILGVAIFLARRYHLSRTRLRGIRFAQTGSALGYGVAMFGYLVLSIITLGWYGPAARIKLSRKLWEKAYFGSEQFSFTDTAEATAEPVYKSFAFAWFGTIIVYAIWAGWFFISMGESLTETATAPDLELIGKLYLSFIPMVILIGIFVSWHEAVMIRRIVKSLKVAGADFSSNMKTVDIIELAITNTLLVIFTLGFGFMAAQMRVWKRIANRIALDGDVDFARIQQTTEAAPKQGEGLADGLDIISNF</sequence>
<dbReference type="EMBL" id="JBEHZE010000001">
    <property type="protein sequence ID" value="MEX6632377.1"/>
    <property type="molecule type" value="Genomic_DNA"/>
</dbReference>
<feature type="transmembrane region" description="Helical" evidence="1">
    <location>
        <begin position="115"/>
        <end position="138"/>
    </location>
</feature>
<keyword evidence="1" id="KW-1133">Transmembrane helix</keyword>
<proteinExistence type="predicted"/>
<comment type="caution">
    <text evidence="2">The sequence shown here is derived from an EMBL/GenBank/DDBJ whole genome shotgun (WGS) entry which is preliminary data.</text>
</comment>
<feature type="transmembrane region" description="Helical" evidence="1">
    <location>
        <begin position="159"/>
        <end position="180"/>
    </location>
</feature>
<name>A0ABV3Z0Q9_9PROT</name>
<feature type="transmembrane region" description="Helical" evidence="1">
    <location>
        <begin position="221"/>
        <end position="240"/>
    </location>
</feature>
<feature type="transmembrane region" description="Helical" evidence="1">
    <location>
        <begin position="83"/>
        <end position="109"/>
    </location>
</feature>
<feature type="transmembrane region" description="Helical" evidence="1">
    <location>
        <begin position="307"/>
        <end position="329"/>
    </location>
</feature>
<keyword evidence="1" id="KW-0812">Transmembrane</keyword>
<protein>
    <submittedName>
        <fullName evidence="2">DUF898 family protein</fullName>
    </submittedName>
</protein>
<evidence type="ECO:0000313" key="2">
    <source>
        <dbReference type="EMBL" id="MEX6632377.1"/>
    </source>
</evidence>
<dbReference type="Pfam" id="PF05987">
    <property type="entry name" value="DUF898"/>
    <property type="match status" value="1"/>
</dbReference>
<evidence type="ECO:0000256" key="1">
    <source>
        <dbReference type="SAM" id="Phobius"/>
    </source>
</evidence>
<keyword evidence="3" id="KW-1185">Reference proteome</keyword>
<gene>
    <name evidence="2" type="ORF">ABFZ84_02350</name>
</gene>
<feature type="transmembrane region" description="Helical" evidence="1">
    <location>
        <begin position="33"/>
        <end position="54"/>
    </location>
</feature>
<evidence type="ECO:0000313" key="3">
    <source>
        <dbReference type="Proteomes" id="UP001560685"/>
    </source>
</evidence>
<feature type="transmembrane region" description="Helical" evidence="1">
    <location>
        <begin position="261"/>
        <end position="279"/>
    </location>
</feature>